<evidence type="ECO:0000256" key="1">
    <source>
        <dbReference type="ARBA" id="ARBA00022801"/>
    </source>
</evidence>
<comment type="similarity">
    <text evidence="3">Belongs to the glycosyl hydrolase 5 (cellulase A) family.</text>
</comment>
<gene>
    <name evidence="6" type="ORF">Ahu01nite_078000</name>
</gene>
<dbReference type="Proteomes" id="UP000603200">
    <property type="component" value="Unassembled WGS sequence"/>
</dbReference>
<reference evidence="6 7" key="1">
    <citation type="submission" date="2021-01" db="EMBL/GenBank/DDBJ databases">
        <title>Whole genome shotgun sequence of Actinoplanes humidus NBRC 14915.</title>
        <authorList>
            <person name="Komaki H."/>
            <person name="Tamura T."/>
        </authorList>
    </citation>
    <scope>NUCLEOTIDE SEQUENCE [LARGE SCALE GENOMIC DNA]</scope>
    <source>
        <strain evidence="6 7">NBRC 14915</strain>
    </source>
</reference>
<dbReference type="PANTHER" id="PTHR34142:SF1">
    <property type="entry name" value="GLYCOSIDE HYDROLASE FAMILY 5 DOMAIN-CONTAINING PROTEIN"/>
    <property type="match status" value="1"/>
</dbReference>
<evidence type="ECO:0000259" key="5">
    <source>
        <dbReference type="Pfam" id="PF00150"/>
    </source>
</evidence>
<keyword evidence="4" id="KW-0732">Signal</keyword>
<protein>
    <submittedName>
        <fullName evidence="6">Cellulase</fullName>
    </submittedName>
</protein>
<comment type="caution">
    <text evidence="6">The sequence shown here is derived from an EMBL/GenBank/DDBJ whole genome shotgun (WGS) entry which is preliminary data.</text>
</comment>
<accession>A0ABQ4A255</accession>
<evidence type="ECO:0000313" key="7">
    <source>
        <dbReference type="Proteomes" id="UP000603200"/>
    </source>
</evidence>
<organism evidence="6 7">
    <name type="scientific">Winogradskya humida</name>
    <dbReference type="NCBI Taxonomy" id="113566"/>
    <lineage>
        <taxon>Bacteria</taxon>
        <taxon>Bacillati</taxon>
        <taxon>Actinomycetota</taxon>
        <taxon>Actinomycetes</taxon>
        <taxon>Micromonosporales</taxon>
        <taxon>Micromonosporaceae</taxon>
        <taxon>Winogradskya</taxon>
    </lineage>
</organism>
<evidence type="ECO:0000313" key="6">
    <source>
        <dbReference type="EMBL" id="GIE24698.1"/>
    </source>
</evidence>
<feature type="domain" description="Glycoside hydrolase family 5" evidence="5">
    <location>
        <begin position="75"/>
        <end position="288"/>
    </location>
</feature>
<keyword evidence="2 3" id="KW-0326">Glycosidase</keyword>
<dbReference type="EMBL" id="BOMN01000112">
    <property type="protein sequence ID" value="GIE24698.1"/>
    <property type="molecule type" value="Genomic_DNA"/>
</dbReference>
<feature type="chain" id="PRO_5046107886" evidence="4">
    <location>
        <begin position="27"/>
        <end position="324"/>
    </location>
</feature>
<feature type="signal peptide" evidence="4">
    <location>
        <begin position="1"/>
        <end position="26"/>
    </location>
</feature>
<dbReference type="InterPro" id="IPR017853">
    <property type="entry name" value="GH"/>
</dbReference>
<name>A0ABQ4A255_9ACTN</name>
<evidence type="ECO:0000256" key="4">
    <source>
        <dbReference type="SAM" id="SignalP"/>
    </source>
</evidence>
<dbReference type="Gene3D" id="3.20.20.80">
    <property type="entry name" value="Glycosidases"/>
    <property type="match status" value="1"/>
</dbReference>
<dbReference type="PANTHER" id="PTHR34142">
    <property type="entry name" value="ENDO-BETA-1,4-GLUCANASE A"/>
    <property type="match status" value="1"/>
</dbReference>
<dbReference type="RefSeq" id="WP_203841699.1">
    <property type="nucleotide sequence ID" value="NZ_BAAATV010000009.1"/>
</dbReference>
<keyword evidence="7" id="KW-1185">Reference proteome</keyword>
<dbReference type="InterPro" id="IPR001547">
    <property type="entry name" value="Glyco_hydro_5"/>
</dbReference>
<evidence type="ECO:0000256" key="3">
    <source>
        <dbReference type="RuleBase" id="RU361153"/>
    </source>
</evidence>
<keyword evidence="1 3" id="KW-0378">Hydrolase</keyword>
<proteinExistence type="inferred from homology"/>
<sequence length="324" mass="34684">MKLRAALTTLLTVAALTVVTPAPAQAATNGFRGVNWADARDNYVDGWVIPTGLTASDSYATVRSKADGIVAGFQAQLGANTLRLPINPQSVNSSWWAAYKGAVDSALAHGMKVILGYWEATKDGYVDDTAGWNTMWDTVTSDYAGNANVYFEPMNEPFGYTLSAWVSLCSTWLARHSTIPRGRVLISGTGYNDNVTGVGAASALSGTLLSLHFYGFWNTYTTRAQWTADLTPRIGSYASRTVIDEAGAPMTTGLTYTNGATQDGNVFTSYFAALTDLTRAKQMGVVYWPGLRSGDTYSITRQSGTGLAVNNASGVAQLRWGWGL</sequence>
<evidence type="ECO:0000256" key="2">
    <source>
        <dbReference type="ARBA" id="ARBA00023295"/>
    </source>
</evidence>
<dbReference type="SUPFAM" id="SSF51445">
    <property type="entry name" value="(Trans)glycosidases"/>
    <property type="match status" value="1"/>
</dbReference>
<dbReference type="Pfam" id="PF00150">
    <property type="entry name" value="Cellulase"/>
    <property type="match status" value="1"/>
</dbReference>